<evidence type="ECO:0000256" key="5">
    <source>
        <dbReference type="ARBA" id="ARBA00023136"/>
    </source>
</evidence>
<dbReference type="InterPro" id="IPR051401">
    <property type="entry name" value="GtrA_CellWall_Glycosyl"/>
</dbReference>
<evidence type="ECO:0000313" key="9">
    <source>
        <dbReference type="Proteomes" id="UP000031672"/>
    </source>
</evidence>
<dbReference type="GO" id="GO:0000271">
    <property type="term" value="P:polysaccharide biosynthetic process"/>
    <property type="evidence" value="ECO:0007669"/>
    <property type="project" value="InterPro"/>
</dbReference>
<comment type="caution">
    <text evidence="8">The sequence shown here is derived from an EMBL/GenBank/DDBJ whole genome shotgun (WGS) entry which is preliminary data.</text>
</comment>
<evidence type="ECO:0000256" key="1">
    <source>
        <dbReference type="ARBA" id="ARBA00004141"/>
    </source>
</evidence>
<evidence type="ECO:0000256" key="3">
    <source>
        <dbReference type="ARBA" id="ARBA00022692"/>
    </source>
</evidence>
<keyword evidence="5 6" id="KW-0472">Membrane</keyword>
<organism evidence="8 9">
    <name type="scientific">Vibrio renipiscarius</name>
    <dbReference type="NCBI Taxonomy" id="1461322"/>
    <lineage>
        <taxon>Bacteria</taxon>
        <taxon>Pseudomonadati</taxon>
        <taxon>Pseudomonadota</taxon>
        <taxon>Gammaproteobacteria</taxon>
        <taxon>Vibrionales</taxon>
        <taxon>Vibrionaceae</taxon>
        <taxon>Vibrio</taxon>
    </lineage>
</organism>
<dbReference type="PANTHER" id="PTHR38459">
    <property type="entry name" value="PROPHAGE BACTOPRENOL-LINKED GLUCOSE TRANSLOCASE HOMOLOG"/>
    <property type="match status" value="1"/>
</dbReference>
<dbReference type="GO" id="GO:0005886">
    <property type="term" value="C:plasma membrane"/>
    <property type="evidence" value="ECO:0007669"/>
    <property type="project" value="TreeGrafter"/>
</dbReference>
<protein>
    <submittedName>
        <fullName evidence="8">Polysaccharide biosynthesis protein GtrA</fullName>
    </submittedName>
</protein>
<accession>A0A0C2NR74</accession>
<feature type="transmembrane region" description="Helical" evidence="6">
    <location>
        <begin position="108"/>
        <end position="127"/>
    </location>
</feature>
<evidence type="ECO:0000256" key="4">
    <source>
        <dbReference type="ARBA" id="ARBA00022989"/>
    </source>
</evidence>
<evidence type="ECO:0000256" key="6">
    <source>
        <dbReference type="SAM" id="Phobius"/>
    </source>
</evidence>
<dbReference type="Pfam" id="PF04138">
    <property type="entry name" value="GtrA_DPMS_TM"/>
    <property type="match status" value="1"/>
</dbReference>
<dbReference type="PANTHER" id="PTHR38459:SF1">
    <property type="entry name" value="PROPHAGE BACTOPRENOL-LINKED GLUCOSE TRANSLOCASE HOMOLOG"/>
    <property type="match status" value="1"/>
</dbReference>
<gene>
    <name evidence="8" type="ORF">OJ16_02185</name>
</gene>
<evidence type="ECO:0000256" key="2">
    <source>
        <dbReference type="ARBA" id="ARBA00009399"/>
    </source>
</evidence>
<feature type="domain" description="GtrA/DPMS transmembrane" evidence="7">
    <location>
        <begin position="10"/>
        <end position="133"/>
    </location>
</feature>
<comment type="subcellular location">
    <subcellularLocation>
        <location evidence="1">Membrane</location>
        <topology evidence="1">Multi-pass membrane protein</topology>
    </subcellularLocation>
</comment>
<dbReference type="EMBL" id="JTKH01000003">
    <property type="protein sequence ID" value="KII82016.1"/>
    <property type="molecule type" value="Genomic_DNA"/>
</dbReference>
<evidence type="ECO:0000259" key="7">
    <source>
        <dbReference type="Pfam" id="PF04138"/>
    </source>
</evidence>
<dbReference type="Proteomes" id="UP000031672">
    <property type="component" value="Unassembled WGS sequence"/>
</dbReference>
<dbReference type="AlphaFoldDB" id="A0A0C2JC98"/>
<feature type="transmembrane region" description="Helical" evidence="6">
    <location>
        <begin position="80"/>
        <end position="102"/>
    </location>
</feature>
<dbReference type="RefSeq" id="WP_040986901.1">
    <property type="nucleotide sequence ID" value="NZ_JTKH01000003.1"/>
</dbReference>
<keyword evidence="3 6" id="KW-0812">Transmembrane</keyword>
<sequence>MAFFHHRMVKFALVGGIGFIVDASLFTLCVYGFSMPLLVARSVAFFCAASATWLGNRCFTFQILASQGEAAGHLKQWMKFLGCALISAMPNFAVFQTVLFIFGDQGAFPFLALVSGIGAGMVSNYLLSSRFVFTSSRA</sequence>
<comment type="similarity">
    <text evidence="2">Belongs to the GtrA family.</text>
</comment>
<feature type="transmembrane region" description="Helical" evidence="6">
    <location>
        <begin position="39"/>
        <end position="59"/>
    </location>
</feature>
<feature type="transmembrane region" description="Helical" evidence="6">
    <location>
        <begin position="12"/>
        <end position="33"/>
    </location>
</feature>
<proteinExistence type="inferred from homology"/>
<name>A0A0C2JC98_9VIBR</name>
<dbReference type="STRING" id="1461322.OJ16_02185"/>
<keyword evidence="9" id="KW-1185">Reference proteome</keyword>
<reference evidence="8 9" key="1">
    <citation type="submission" date="2014-11" db="EMBL/GenBank/DDBJ databases">
        <title>Draft Genome Sequence of Vibrio piscirenalis strains CECT 8603T and CECT 8604, two marine Gammaproteobacterium isolated from cultured gilthead sea bream (Sparus aurata).</title>
        <authorList>
            <person name="Arahal D.R."/>
            <person name="Rodrigo-Torres L."/>
            <person name="Lucena T."/>
            <person name="Pujalte M.J."/>
        </authorList>
    </citation>
    <scope>NUCLEOTIDE SEQUENCE [LARGE SCALE GENOMIC DNA]</scope>
    <source>
        <strain evidence="8 9">DCR 1-4-2</strain>
    </source>
</reference>
<dbReference type="InterPro" id="IPR007267">
    <property type="entry name" value="GtrA_DPMS_TM"/>
</dbReference>
<keyword evidence="4 6" id="KW-1133">Transmembrane helix</keyword>
<evidence type="ECO:0000313" key="8">
    <source>
        <dbReference type="EMBL" id="KII82016.1"/>
    </source>
</evidence>
<accession>A0A0C2JC98</accession>
<dbReference type="OrthoDB" id="9811884at2"/>